<sequence>MGISFSFSIPCKTSLSASSSIDLEICWLTSAVPVMESRYDASTAPPILPNLPTAQ</sequence>
<name>A0A2P2QX80_RHIMU</name>
<dbReference type="EMBL" id="GGEC01091071">
    <property type="protein sequence ID" value="MBX71555.1"/>
    <property type="molecule type" value="Transcribed_RNA"/>
</dbReference>
<proteinExistence type="predicted"/>
<accession>A0A2P2QX80</accession>
<evidence type="ECO:0000313" key="1">
    <source>
        <dbReference type="EMBL" id="MBX71555.1"/>
    </source>
</evidence>
<protein>
    <submittedName>
        <fullName evidence="1">Uncharacterized protein</fullName>
    </submittedName>
</protein>
<reference evidence="1" key="1">
    <citation type="submission" date="2018-02" db="EMBL/GenBank/DDBJ databases">
        <title>Rhizophora mucronata_Transcriptome.</title>
        <authorList>
            <person name="Meera S.P."/>
            <person name="Sreeshan A."/>
            <person name="Augustine A."/>
        </authorList>
    </citation>
    <scope>NUCLEOTIDE SEQUENCE</scope>
    <source>
        <tissue evidence="1">Leaf</tissue>
    </source>
</reference>
<organism evidence="1">
    <name type="scientific">Rhizophora mucronata</name>
    <name type="common">Asiatic mangrove</name>
    <dbReference type="NCBI Taxonomy" id="61149"/>
    <lineage>
        <taxon>Eukaryota</taxon>
        <taxon>Viridiplantae</taxon>
        <taxon>Streptophyta</taxon>
        <taxon>Embryophyta</taxon>
        <taxon>Tracheophyta</taxon>
        <taxon>Spermatophyta</taxon>
        <taxon>Magnoliopsida</taxon>
        <taxon>eudicotyledons</taxon>
        <taxon>Gunneridae</taxon>
        <taxon>Pentapetalae</taxon>
        <taxon>rosids</taxon>
        <taxon>fabids</taxon>
        <taxon>Malpighiales</taxon>
        <taxon>Rhizophoraceae</taxon>
        <taxon>Rhizophora</taxon>
    </lineage>
</organism>
<dbReference type="AlphaFoldDB" id="A0A2P2QX80"/>